<sequence>MKEDLSLEYLLAIQEYGNISHAANALFVSQPYLSTYIKNLESKLGVELLNRQVTPLVLTYAGELYISYMQEIHEMHEVMMRDIEALNELKKGRVVLGINPILASHMLYDFLPEFMDKYPGIEIQLEEGTANEMEALTLQNKIDICISMLPIKNTGLVYEKLYEENIYLVIPKGHIFYEENNKEIKHIPFPPSKLNHQKFILLKPGLGLRRLTDNIFDHYAISPTITLETNNIENAFRLANKGIGMTIIPECIITRDQLKIESNLYTLGNPVYKNSVVISYKKDGVLSPAASAFLKFAKKRYLQF</sequence>
<name>A0ABX3ZFQ8_9BACL</name>
<dbReference type="EMBL" id="NHNT01000008">
    <property type="protein sequence ID" value="OUZ38536.1"/>
    <property type="molecule type" value="Genomic_DNA"/>
</dbReference>
<dbReference type="Gene3D" id="1.10.10.10">
    <property type="entry name" value="Winged helix-like DNA-binding domain superfamily/Winged helix DNA-binding domain"/>
    <property type="match status" value="1"/>
</dbReference>
<organism evidence="6 7">
    <name type="scientific">Solibacillus kalamii</name>
    <dbReference type="NCBI Taxonomy" id="1748298"/>
    <lineage>
        <taxon>Bacteria</taxon>
        <taxon>Bacillati</taxon>
        <taxon>Bacillota</taxon>
        <taxon>Bacilli</taxon>
        <taxon>Bacillales</taxon>
        <taxon>Caryophanaceae</taxon>
        <taxon>Solibacillus</taxon>
    </lineage>
</organism>
<protein>
    <submittedName>
        <fullName evidence="6">Transcriptional regulator</fullName>
    </submittedName>
</protein>
<dbReference type="SUPFAM" id="SSF46785">
    <property type="entry name" value="Winged helix' DNA-binding domain"/>
    <property type="match status" value="1"/>
</dbReference>
<dbReference type="SUPFAM" id="SSF53850">
    <property type="entry name" value="Periplasmic binding protein-like II"/>
    <property type="match status" value="1"/>
</dbReference>
<dbReference type="PROSITE" id="PS50931">
    <property type="entry name" value="HTH_LYSR"/>
    <property type="match status" value="1"/>
</dbReference>
<dbReference type="InterPro" id="IPR005119">
    <property type="entry name" value="LysR_subst-bd"/>
</dbReference>
<dbReference type="Proteomes" id="UP000196594">
    <property type="component" value="Unassembled WGS sequence"/>
</dbReference>
<evidence type="ECO:0000256" key="1">
    <source>
        <dbReference type="ARBA" id="ARBA00009437"/>
    </source>
</evidence>
<dbReference type="PANTHER" id="PTHR30419:SF28">
    <property type="entry name" value="HTH-TYPE TRANSCRIPTIONAL REGULATOR BSDA"/>
    <property type="match status" value="1"/>
</dbReference>
<dbReference type="InterPro" id="IPR050950">
    <property type="entry name" value="HTH-type_LysR_regulators"/>
</dbReference>
<gene>
    <name evidence="6" type="ORF">CBM15_12340</name>
</gene>
<evidence type="ECO:0000313" key="6">
    <source>
        <dbReference type="EMBL" id="OUZ38536.1"/>
    </source>
</evidence>
<reference evidence="6 7" key="1">
    <citation type="journal article" date="2017" name="Int. J. Syst. Evol. Microbiol.">
        <title>Solibacillus kalamii sp. nov., isolated from a high-efficiency particulate arrestance filter system used in the International Space Station.</title>
        <authorList>
            <person name="Checinska Sielaff A."/>
            <person name="Kumar R.M."/>
            <person name="Pal D."/>
            <person name="Mayilraj S."/>
            <person name="Venkateswaran K."/>
        </authorList>
    </citation>
    <scope>NUCLEOTIDE SEQUENCE [LARGE SCALE GENOMIC DNA]</scope>
    <source>
        <strain evidence="6 7">ISSFR-015</strain>
    </source>
</reference>
<evidence type="ECO:0000256" key="2">
    <source>
        <dbReference type="ARBA" id="ARBA00023015"/>
    </source>
</evidence>
<dbReference type="Gene3D" id="3.40.190.290">
    <property type="match status" value="1"/>
</dbReference>
<dbReference type="PRINTS" id="PR00039">
    <property type="entry name" value="HTHLYSR"/>
</dbReference>
<dbReference type="CDD" id="cd05466">
    <property type="entry name" value="PBP2_LTTR_substrate"/>
    <property type="match status" value="1"/>
</dbReference>
<evidence type="ECO:0000256" key="4">
    <source>
        <dbReference type="ARBA" id="ARBA00023163"/>
    </source>
</evidence>
<feature type="domain" description="HTH lysR-type" evidence="5">
    <location>
        <begin position="1"/>
        <end position="59"/>
    </location>
</feature>
<keyword evidence="3" id="KW-0238">DNA-binding</keyword>
<accession>A0ABX3ZFQ8</accession>
<comment type="similarity">
    <text evidence="1">Belongs to the LysR transcriptional regulatory family.</text>
</comment>
<keyword evidence="2" id="KW-0805">Transcription regulation</keyword>
<dbReference type="PANTHER" id="PTHR30419">
    <property type="entry name" value="HTH-TYPE TRANSCRIPTIONAL REGULATOR YBHD"/>
    <property type="match status" value="1"/>
</dbReference>
<dbReference type="Pfam" id="PF00126">
    <property type="entry name" value="HTH_1"/>
    <property type="match status" value="1"/>
</dbReference>
<keyword evidence="7" id="KW-1185">Reference proteome</keyword>
<dbReference type="Pfam" id="PF03466">
    <property type="entry name" value="LysR_substrate"/>
    <property type="match status" value="1"/>
</dbReference>
<dbReference type="InterPro" id="IPR036388">
    <property type="entry name" value="WH-like_DNA-bd_sf"/>
</dbReference>
<proteinExistence type="inferred from homology"/>
<keyword evidence="4" id="KW-0804">Transcription</keyword>
<dbReference type="RefSeq" id="WP_087617765.1">
    <property type="nucleotide sequence ID" value="NZ_JAFBEY010000006.1"/>
</dbReference>
<evidence type="ECO:0000256" key="3">
    <source>
        <dbReference type="ARBA" id="ARBA00023125"/>
    </source>
</evidence>
<evidence type="ECO:0000259" key="5">
    <source>
        <dbReference type="PROSITE" id="PS50931"/>
    </source>
</evidence>
<evidence type="ECO:0000313" key="7">
    <source>
        <dbReference type="Proteomes" id="UP000196594"/>
    </source>
</evidence>
<dbReference type="InterPro" id="IPR036390">
    <property type="entry name" value="WH_DNA-bd_sf"/>
</dbReference>
<comment type="caution">
    <text evidence="6">The sequence shown here is derived from an EMBL/GenBank/DDBJ whole genome shotgun (WGS) entry which is preliminary data.</text>
</comment>
<dbReference type="InterPro" id="IPR000847">
    <property type="entry name" value="LysR_HTH_N"/>
</dbReference>